<evidence type="ECO:0000256" key="6">
    <source>
        <dbReference type="ARBA" id="ARBA00022695"/>
    </source>
</evidence>
<evidence type="ECO:0000256" key="9">
    <source>
        <dbReference type="ARBA" id="ARBA00025611"/>
    </source>
</evidence>
<reference evidence="13" key="1">
    <citation type="submission" date="2016-10" db="EMBL/GenBank/DDBJ databases">
        <authorList>
            <person name="Varghese N."/>
            <person name="Submissions S."/>
        </authorList>
    </citation>
    <scope>NUCLEOTIDE SEQUENCE [LARGE SCALE GENOMIC DNA]</scope>
    <source>
        <strain evidence="13">CGMCC 1.3566</strain>
    </source>
</reference>
<gene>
    <name evidence="12" type="ORF">SAMN05421676_10885</name>
</gene>
<keyword evidence="5" id="KW-0808">Transferase</keyword>
<dbReference type="InterPro" id="IPR011708">
    <property type="entry name" value="DNA_pol3_alpha_NTPase_dom"/>
</dbReference>
<dbReference type="Pfam" id="PF17657">
    <property type="entry name" value="DNA_pol3_finger"/>
    <property type="match status" value="1"/>
</dbReference>
<evidence type="ECO:0000313" key="13">
    <source>
        <dbReference type="Proteomes" id="UP000199095"/>
    </source>
</evidence>
<evidence type="ECO:0000313" key="12">
    <source>
        <dbReference type="EMBL" id="SET79486.1"/>
    </source>
</evidence>
<dbReference type="InterPro" id="IPR029460">
    <property type="entry name" value="DNAPol_HHH"/>
</dbReference>
<dbReference type="InterPro" id="IPR004013">
    <property type="entry name" value="PHP_dom"/>
</dbReference>
<dbReference type="CDD" id="cd07431">
    <property type="entry name" value="PHP_PolIIIA"/>
    <property type="match status" value="1"/>
</dbReference>
<evidence type="ECO:0000256" key="3">
    <source>
        <dbReference type="ARBA" id="ARBA00012417"/>
    </source>
</evidence>
<dbReference type="InterPro" id="IPR004805">
    <property type="entry name" value="DnaE2/DnaE/PolC"/>
</dbReference>
<dbReference type="PANTHER" id="PTHR32294">
    <property type="entry name" value="DNA POLYMERASE III SUBUNIT ALPHA"/>
    <property type="match status" value="1"/>
</dbReference>
<dbReference type="STRING" id="237682.SAMN05421676_10885"/>
<dbReference type="GO" id="GO:0003887">
    <property type="term" value="F:DNA-directed DNA polymerase activity"/>
    <property type="evidence" value="ECO:0007669"/>
    <property type="project" value="UniProtKB-KW"/>
</dbReference>
<dbReference type="GO" id="GO:0006260">
    <property type="term" value="P:DNA replication"/>
    <property type="evidence" value="ECO:0007669"/>
    <property type="project" value="UniProtKB-KW"/>
</dbReference>
<dbReference type="Pfam" id="PF02811">
    <property type="entry name" value="PHP"/>
    <property type="match status" value="1"/>
</dbReference>
<dbReference type="Gene3D" id="1.10.150.870">
    <property type="match status" value="1"/>
</dbReference>
<dbReference type="SMART" id="SM00481">
    <property type="entry name" value="POLIIIAc"/>
    <property type="match status" value="1"/>
</dbReference>
<dbReference type="Gene3D" id="1.10.10.1600">
    <property type="entry name" value="Bacterial DNA polymerase III alpha subunit, thumb domain"/>
    <property type="match status" value="1"/>
</dbReference>
<keyword evidence="8" id="KW-0239">DNA-directed DNA polymerase</keyword>
<dbReference type="Pfam" id="PF14579">
    <property type="entry name" value="HHH_6"/>
    <property type="match status" value="1"/>
</dbReference>
<dbReference type="Proteomes" id="UP000199095">
    <property type="component" value="Unassembled WGS sequence"/>
</dbReference>
<evidence type="ECO:0000256" key="8">
    <source>
        <dbReference type="ARBA" id="ARBA00022932"/>
    </source>
</evidence>
<comment type="catalytic activity">
    <reaction evidence="10">
        <text>DNA(n) + a 2'-deoxyribonucleoside 5'-triphosphate = DNA(n+1) + diphosphate</text>
        <dbReference type="Rhea" id="RHEA:22508"/>
        <dbReference type="Rhea" id="RHEA-COMP:17339"/>
        <dbReference type="Rhea" id="RHEA-COMP:17340"/>
        <dbReference type="ChEBI" id="CHEBI:33019"/>
        <dbReference type="ChEBI" id="CHEBI:61560"/>
        <dbReference type="ChEBI" id="CHEBI:173112"/>
        <dbReference type="EC" id="2.7.7.7"/>
    </reaction>
</comment>
<evidence type="ECO:0000259" key="11">
    <source>
        <dbReference type="SMART" id="SM00481"/>
    </source>
</evidence>
<evidence type="ECO:0000256" key="5">
    <source>
        <dbReference type="ARBA" id="ARBA00022679"/>
    </source>
</evidence>
<keyword evidence="7" id="KW-0235">DNA replication</keyword>
<feature type="domain" description="Polymerase/histidinol phosphatase N-terminal" evidence="11">
    <location>
        <begin position="4"/>
        <end position="71"/>
    </location>
</feature>
<dbReference type="SUPFAM" id="SSF160975">
    <property type="entry name" value="AF1531-like"/>
    <property type="match status" value="1"/>
</dbReference>
<comment type="similarity">
    <text evidence="2">Belongs to the DNA polymerase type-C family. DnaE subfamily.</text>
</comment>
<dbReference type="InterPro" id="IPR040982">
    <property type="entry name" value="DNA_pol3_finger"/>
</dbReference>
<dbReference type="InterPro" id="IPR041931">
    <property type="entry name" value="DNA_pol3_alpha_thumb_dom"/>
</dbReference>
<dbReference type="InterPro" id="IPR004365">
    <property type="entry name" value="NA-bd_OB_tRNA"/>
</dbReference>
<evidence type="ECO:0000256" key="7">
    <source>
        <dbReference type="ARBA" id="ARBA00022705"/>
    </source>
</evidence>
<dbReference type="GO" id="GO:0005737">
    <property type="term" value="C:cytoplasm"/>
    <property type="evidence" value="ECO:0007669"/>
    <property type="project" value="UniProtKB-SubCell"/>
</dbReference>
<comment type="subcellular location">
    <subcellularLocation>
        <location evidence="1">Cytoplasm</location>
    </subcellularLocation>
</comment>
<dbReference type="AlphaFoldDB" id="A0A1I0H765"/>
<dbReference type="GO" id="GO:0003676">
    <property type="term" value="F:nucleic acid binding"/>
    <property type="evidence" value="ECO:0007669"/>
    <property type="project" value="InterPro"/>
</dbReference>
<dbReference type="InterPro" id="IPR003141">
    <property type="entry name" value="Pol/His_phosphatase_N"/>
</dbReference>
<dbReference type="NCBIfam" id="TIGR00594">
    <property type="entry name" value="polc"/>
    <property type="match status" value="1"/>
</dbReference>
<dbReference type="NCBIfam" id="NF004226">
    <property type="entry name" value="PRK05673.1"/>
    <property type="match status" value="1"/>
</dbReference>
<dbReference type="Pfam" id="PF07733">
    <property type="entry name" value="DNA_pol3_alpha"/>
    <property type="match status" value="1"/>
</dbReference>
<dbReference type="EC" id="2.7.7.7" evidence="3"/>
<dbReference type="InterPro" id="IPR016195">
    <property type="entry name" value="Pol/histidinol_Pase-like"/>
</dbReference>
<dbReference type="SUPFAM" id="SSF89550">
    <property type="entry name" value="PHP domain-like"/>
    <property type="match status" value="1"/>
</dbReference>
<organism evidence="12 13">
    <name type="scientific">Salinibacillus kushneri</name>
    <dbReference type="NCBI Taxonomy" id="237682"/>
    <lineage>
        <taxon>Bacteria</taxon>
        <taxon>Bacillati</taxon>
        <taxon>Bacillota</taxon>
        <taxon>Bacilli</taxon>
        <taxon>Bacillales</taxon>
        <taxon>Bacillaceae</taxon>
        <taxon>Salinibacillus</taxon>
    </lineage>
</organism>
<dbReference type="RefSeq" id="WP_093136122.1">
    <property type="nucleotide sequence ID" value="NZ_FOHJ01000008.1"/>
</dbReference>
<evidence type="ECO:0000256" key="1">
    <source>
        <dbReference type="ARBA" id="ARBA00004496"/>
    </source>
</evidence>
<dbReference type="PANTHER" id="PTHR32294:SF0">
    <property type="entry name" value="DNA POLYMERASE III SUBUNIT ALPHA"/>
    <property type="match status" value="1"/>
</dbReference>
<keyword evidence="13" id="KW-1185">Reference proteome</keyword>
<accession>A0A1I0H765</accession>
<evidence type="ECO:0000256" key="2">
    <source>
        <dbReference type="ARBA" id="ARBA00009496"/>
    </source>
</evidence>
<keyword evidence="6" id="KW-0548">Nucleotidyltransferase</keyword>
<evidence type="ECO:0000256" key="4">
    <source>
        <dbReference type="ARBA" id="ARBA00019114"/>
    </source>
</evidence>
<proteinExistence type="inferred from homology"/>
<dbReference type="EMBL" id="FOHJ01000008">
    <property type="protein sequence ID" value="SET79486.1"/>
    <property type="molecule type" value="Genomic_DNA"/>
</dbReference>
<dbReference type="GO" id="GO:0008408">
    <property type="term" value="F:3'-5' exonuclease activity"/>
    <property type="evidence" value="ECO:0007669"/>
    <property type="project" value="InterPro"/>
</dbReference>
<sequence>MDIIHLEVHSGYSFMESLLSIEKIVKNANNKGFSAIALTDNHVLHGAVQFYQSCLKEGIKPIIGMKTNINKDGTLYEAVLLAKNTEGYKHLIKISSDLSKQESKSISLFDYQNVASHLIMVLPSNQPALYHLLFAQQNDEFKAILKDFSESLPHSSFYIGVRPHHTIDERRMNETLKSICNENNFAAVALQDIRYEHQDDYIDFDCLQAMKEGKKWTPQSDKLADPGKHMMSYDEMMLAFNQDWPEALKNMKRISDQCEVHISSGQTLLPNYPTPDGITSAGYLRRLCFERLPDKYDMNDKEVQQRMEHELSTIEDMKFSDYFLIVWDFIQFARSQEIMVGPGRGSAAGSIVAYLLDITEVDPIQYGLLFERFLNPERRNMPDIDIDFSDHRRDEVIQYVQEKYGSHRVAQIITFGTFGPRSVLRELIKTMGIDEQDENFLLKHIPQQSASLAKILNNKPELTDYVKQSDKLKRLFKIAHKLEGLPRHHSTHAAGVVLSDRNLTEMVPLLQEDGKIALTQYPMGDLELIGLLKMDFLGLRNLSLMEQIVNRIRKGENKAFSLEEIPLEDEQSYKLLQSGRTSGIFQLESSGMRKVLKELKPTEFEDVVAVNALYRPGPMDFISTFINRKHGNEKVIYPHDDLKPILEKTYGVLVYQEQIMQIAHQVAGYSLGEADLLRRAVSKKKKEILDAERERFISGCLENGYAQKVAEEIYQWIVAFANYGFNRSHAVAYSMISYRLAYLKSHYPSYFFASILSSVSFDQNKVEQYIREARNFSIQILPPSINRSYGSFSVEGKNRMRMALSVIKGVGKQAIQAILDARKNANFHSLFDFCQRVPLRMVNRSVIEALILAGAFDETGKNRSTLLASIDQAMEQGELFGGMSNQASFFEDELHIEPAYTETEDFPMLKQLSLEKEVLGMYVTSHPLDSYRDQLRQHGMLPIERLKNTQVGKRVKGVVAVQSLKVIRTKRGDQMAFATFGDETDEMEGVIFPNVYREINPWLEEEILIFIKGKIEVRNHQLQWVVDEVRQFNPNRLEEEKASKRMYIQLLDKDERKQLQFLKQVSNEYPGDIPVLVYSSRKQEAYLLSNEYRISPENGCLKKLKNFFGYQSVVLKR</sequence>
<protein>
    <recommendedName>
        <fullName evidence="4">DNA polymerase III subunit alpha</fullName>
        <ecNumber evidence="3">2.7.7.7</ecNumber>
    </recommendedName>
</protein>
<comment type="function">
    <text evidence="9">DNA polymerase III is a complex, multichain enzyme responsible for most of the replicative synthesis in bacteria. This DNA polymerase also exhibits 3' to 5' exonuclease activity. The alpha chain is the DNA polymerase.</text>
</comment>
<dbReference type="CDD" id="cd04485">
    <property type="entry name" value="DnaE_OBF"/>
    <property type="match status" value="1"/>
</dbReference>
<name>A0A1I0H765_9BACI</name>
<evidence type="ECO:0000256" key="10">
    <source>
        <dbReference type="ARBA" id="ARBA00049244"/>
    </source>
</evidence>
<dbReference type="Gene3D" id="3.20.20.140">
    <property type="entry name" value="Metal-dependent hydrolases"/>
    <property type="match status" value="1"/>
</dbReference>
<dbReference type="Pfam" id="PF01336">
    <property type="entry name" value="tRNA_anti-codon"/>
    <property type="match status" value="1"/>
</dbReference>
<dbReference type="OrthoDB" id="9803237at2"/>